<organism evidence="1 2">
    <name type="scientific">Actinokineospora terrae</name>
    <dbReference type="NCBI Taxonomy" id="155974"/>
    <lineage>
        <taxon>Bacteria</taxon>
        <taxon>Bacillati</taxon>
        <taxon>Actinomycetota</taxon>
        <taxon>Actinomycetes</taxon>
        <taxon>Pseudonocardiales</taxon>
        <taxon>Pseudonocardiaceae</taxon>
        <taxon>Actinokineospora</taxon>
    </lineage>
</organism>
<dbReference type="AlphaFoldDB" id="A0A1H9WJ37"/>
<dbReference type="SUPFAM" id="SSF50998">
    <property type="entry name" value="Quinoprotein alcohol dehydrogenase-like"/>
    <property type="match status" value="1"/>
</dbReference>
<keyword evidence="2" id="KW-1185">Reference proteome</keyword>
<dbReference type="STRING" id="155974.SAMN04487818_110222"/>
<dbReference type="InterPro" id="IPR011047">
    <property type="entry name" value="Quinoprotein_ADH-like_sf"/>
</dbReference>
<gene>
    <name evidence="1" type="ORF">SAMN04487818_110222</name>
</gene>
<accession>A0A1H9WJ37</accession>
<proteinExistence type="predicted"/>
<reference evidence="2" key="1">
    <citation type="submission" date="2016-10" db="EMBL/GenBank/DDBJ databases">
        <authorList>
            <person name="Varghese N."/>
            <person name="Submissions S."/>
        </authorList>
    </citation>
    <scope>NUCLEOTIDE SEQUENCE [LARGE SCALE GENOMIC DNA]</scope>
    <source>
        <strain evidence="2">DSM 44260</strain>
    </source>
</reference>
<evidence type="ECO:0008006" key="3">
    <source>
        <dbReference type="Google" id="ProtNLM"/>
    </source>
</evidence>
<dbReference type="InterPro" id="IPR015943">
    <property type="entry name" value="WD40/YVTN_repeat-like_dom_sf"/>
</dbReference>
<name>A0A1H9WJ37_9PSEU</name>
<sequence length="289" mass="30238">MDQRGSFGRTGTTVAEFSAPFLEHAWCDSAPTAITTLGDTVLTLERCGTVRRDGVPVSTLDRPSGFLHQVGPTVVAGGRSGTLFDALSGRPLYRHRSALTSAATFADHIAIGTSTGEAVVLTASSFQPVTTVTPPGSPLIDLAVANGVVLTLTADGSVTWWDMTTGERLGHKHDVHANACIALPDNRFATVGAELRLWSESEATTVQSPHVLATLAVTTDGMFIATGSPTGPLALYDLPTRDWLTTPITGVAALHRSGNHFIACTTDGRLHEISPHALLDGVVPRSAPG</sequence>
<evidence type="ECO:0000313" key="2">
    <source>
        <dbReference type="Proteomes" id="UP000199051"/>
    </source>
</evidence>
<evidence type="ECO:0000313" key="1">
    <source>
        <dbReference type="EMBL" id="SES33473.1"/>
    </source>
</evidence>
<dbReference type="Proteomes" id="UP000199051">
    <property type="component" value="Unassembled WGS sequence"/>
</dbReference>
<dbReference type="Gene3D" id="2.130.10.10">
    <property type="entry name" value="YVTN repeat-like/Quinoprotein amine dehydrogenase"/>
    <property type="match status" value="1"/>
</dbReference>
<dbReference type="EMBL" id="FOGI01000010">
    <property type="protein sequence ID" value="SES33473.1"/>
    <property type="molecule type" value="Genomic_DNA"/>
</dbReference>
<protein>
    <recommendedName>
        <fullName evidence="3">WD40 repeat</fullName>
    </recommendedName>
</protein>